<evidence type="ECO:0000313" key="3">
    <source>
        <dbReference type="Proteomes" id="UP000076574"/>
    </source>
</evidence>
<reference evidence="2 3" key="1">
    <citation type="submission" date="2016-03" db="EMBL/GenBank/DDBJ databases">
        <title>Microsymbionts genomes from the relict species Vavilovia formosa (Stev.) Fed.</title>
        <authorList>
            <person name="Kopat V."/>
            <person name="Chirak E."/>
            <person name="Kimeklis A."/>
            <person name="Andronov E."/>
        </authorList>
    </citation>
    <scope>NUCLEOTIDE SEQUENCE [LARGE SCALE GENOMIC DNA]</scope>
    <source>
        <strain evidence="2 3">Vaf07</strain>
    </source>
</reference>
<dbReference type="Proteomes" id="UP000076574">
    <property type="component" value="Unassembled WGS sequence"/>
</dbReference>
<dbReference type="Gene3D" id="1.10.10.10">
    <property type="entry name" value="Winged helix-like DNA-binding domain superfamily/Winged helix DNA-binding domain"/>
    <property type="match status" value="1"/>
</dbReference>
<organism evidence="2 3">
    <name type="scientific">Tardiphaga robiniae</name>
    <dbReference type="NCBI Taxonomy" id="943830"/>
    <lineage>
        <taxon>Bacteria</taxon>
        <taxon>Pseudomonadati</taxon>
        <taxon>Pseudomonadota</taxon>
        <taxon>Alphaproteobacteria</taxon>
        <taxon>Hyphomicrobiales</taxon>
        <taxon>Nitrobacteraceae</taxon>
        <taxon>Tardiphaga</taxon>
    </lineage>
</organism>
<feature type="domain" description="HTH marR-type" evidence="1">
    <location>
        <begin position="3"/>
        <end position="113"/>
    </location>
</feature>
<dbReference type="InterPro" id="IPR036390">
    <property type="entry name" value="WH_DNA-bd_sf"/>
</dbReference>
<dbReference type="InterPro" id="IPR000835">
    <property type="entry name" value="HTH_MarR-typ"/>
</dbReference>
<accession>A0A163Z5B8</accession>
<name>A0A163Z5B8_9BRAD</name>
<dbReference type="AlphaFoldDB" id="A0A163Z5B8"/>
<dbReference type="SMART" id="SM00347">
    <property type="entry name" value="HTH_MARR"/>
    <property type="match status" value="1"/>
</dbReference>
<dbReference type="SUPFAM" id="SSF46785">
    <property type="entry name" value="Winged helix' DNA-binding domain"/>
    <property type="match status" value="1"/>
</dbReference>
<proteinExistence type="predicted"/>
<dbReference type="GO" id="GO:0003700">
    <property type="term" value="F:DNA-binding transcription factor activity"/>
    <property type="evidence" value="ECO:0007669"/>
    <property type="project" value="InterPro"/>
</dbReference>
<dbReference type="InterPro" id="IPR036388">
    <property type="entry name" value="WH-like_DNA-bd_sf"/>
</dbReference>
<keyword evidence="3" id="KW-1185">Reference proteome</keyword>
<evidence type="ECO:0000313" key="2">
    <source>
        <dbReference type="EMBL" id="KZD22925.1"/>
    </source>
</evidence>
<sequence>MLEVLTELHPTMTALLAKVFLRIAIEDGLTGTDIAARTHVNPSVTTRHLRALGAHGGGLGLVQFVQGPLGDRRQKHVALTPKGMEVIRDIFQAFKMGARARGERMARAMQAERAKDGLGVPAKTAGPL</sequence>
<protein>
    <recommendedName>
        <fullName evidence="1">HTH marR-type domain-containing protein</fullName>
    </recommendedName>
</protein>
<gene>
    <name evidence="2" type="ORF">A4A58_05825</name>
</gene>
<comment type="caution">
    <text evidence="2">The sequence shown here is derived from an EMBL/GenBank/DDBJ whole genome shotgun (WGS) entry which is preliminary data.</text>
</comment>
<evidence type="ECO:0000259" key="1">
    <source>
        <dbReference type="SMART" id="SM00347"/>
    </source>
</evidence>
<dbReference type="EMBL" id="LVYV01000012">
    <property type="protein sequence ID" value="KZD22925.1"/>
    <property type="molecule type" value="Genomic_DNA"/>
</dbReference>